<feature type="domain" description="Reverse transcriptase zinc-binding" evidence="2">
    <location>
        <begin position="142"/>
        <end position="230"/>
    </location>
</feature>
<dbReference type="Pfam" id="PF13966">
    <property type="entry name" value="zf-RVT"/>
    <property type="match status" value="1"/>
</dbReference>
<evidence type="ECO:0000313" key="4">
    <source>
        <dbReference type="Proteomes" id="UP001459277"/>
    </source>
</evidence>
<comment type="caution">
    <text evidence="3">The sequence shown here is derived from an EMBL/GenBank/DDBJ whole genome shotgun (WGS) entry which is preliminary data.</text>
</comment>
<evidence type="ECO:0000256" key="1">
    <source>
        <dbReference type="SAM" id="SignalP"/>
    </source>
</evidence>
<dbReference type="AlphaFoldDB" id="A0AAW2CWI4"/>
<keyword evidence="1" id="KW-0732">Signal</keyword>
<keyword evidence="4" id="KW-1185">Reference proteome</keyword>
<protein>
    <recommendedName>
        <fullName evidence="2">Reverse transcriptase zinc-binding domain-containing protein</fullName>
    </recommendedName>
</protein>
<dbReference type="EMBL" id="JAZDWU010000005">
    <property type="protein sequence ID" value="KAL0001918.1"/>
    <property type="molecule type" value="Genomic_DNA"/>
</dbReference>
<accession>A0AAW2CWI4</accession>
<sequence>MVSGLIPITALMSLSVFSIPVSGQRSFSDRNLGPVPSRWKGACWWVLGSTGFVGWDCRACCCRWSNWCGFVVVISLIGVGPFQRGEEDLLLKDVIHNRDWSLGGLSFAFPPTIWQKIKATPFPLAANSMDHIIWASSPNGNFELKEAYKLACLDNDNYPYGSFTGQWVWKTITLPKIKCFLWKCLHKSIPAREVLATRGLNVPLCCPICNSATESILHMLSDCPQVRAFWDSFPPPIHSNLFYGGKPLGLAQNQLHISQGYWYWH</sequence>
<evidence type="ECO:0000259" key="2">
    <source>
        <dbReference type="Pfam" id="PF13966"/>
    </source>
</evidence>
<dbReference type="InterPro" id="IPR026960">
    <property type="entry name" value="RVT-Znf"/>
</dbReference>
<gene>
    <name evidence="3" type="ORF">SO802_015699</name>
</gene>
<name>A0AAW2CWI4_9ROSI</name>
<feature type="chain" id="PRO_5043889879" description="Reverse transcriptase zinc-binding domain-containing protein" evidence="1">
    <location>
        <begin position="24"/>
        <end position="265"/>
    </location>
</feature>
<dbReference type="Proteomes" id="UP001459277">
    <property type="component" value="Unassembled WGS sequence"/>
</dbReference>
<feature type="signal peptide" evidence="1">
    <location>
        <begin position="1"/>
        <end position="23"/>
    </location>
</feature>
<proteinExistence type="predicted"/>
<organism evidence="3 4">
    <name type="scientific">Lithocarpus litseifolius</name>
    <dbReference type="NCBI Taxonomy" id="425828"/>
    <lineage>
        <taxon>Eukaryota</taxon>
        <taxon>Viridiplantae</taxon>
        <taxon>Streptophyta</taxon>
        <taxon>Embryophyta</taxon>
        <taxon>Tracheophyta</taxon>
        <taxon>Spermatophyta</taxon>
        <taxon>Magnoliopsida</taxon>
        <taxon>eudicotyledons</taxon>
        <taxon>Gunneridae</taxon>
        <taxon>Pentapetalae</taxon>
        <taxon>rosids</taxon>
        <taxon>fabids</taxon>
        <taxon>Fagales</taxon>
        <taxon>Fagaceae</taxon>
        <taxon>Lithocarpus</taxon>
    </lineage>
</organism>
<reference evidence="3 4" key="1">
    <citation type="submission" date="2024-01" db="EMBL/GenBank/DDBJ databases">
        <title>A telomere-to-telomere, gap-free genome of sweet tea (Lithocarpus litseifolius).</title>
        <authorList>
            <person name="Zhou J."/>
        </authorList>
    </citation>
    <scope>NUCLEOTIDE SEQUENCE [LARGE SCALE GENOMIC DNA]</scope>
    <source>
        <strain evidence="3">Zhou-2022a</strain>
        <tissue evidence="3">Leaf</tissue>
    </source>
</reference>
<evidence type="ECO:0000313" key="3">
    <source>
        <dbReference type="EMBL" id="KAL0001918.1"/>
    </source>
</evidence>